<dbReference type="GO" id="GO:0044716">
    <property type="term" value="F:8-oxo-GDP phosphatase activity"/>
    <property type="evidence" value="ECO:0007669"/>
    <property type="project" value="TreeGrafter"/>
</dbReference>
<dbReference type="InterPro" id="IPR020084">
    <property type="entry name" value="NUDIX_hydrolase_CS"/>
</dbReference>
<comment type="catalytic activity">
    <reaction evidence="10">
        <text>8-oxo-dGTP + H2O = 8-oxo-dGMP + diphosphate + H(+)</text>
        <dbReference type="Rhea" id="RHEA:31575"/>
        <dbReference type="ChEBI" id="CHEBI:15377"/>
        <dbReference type="ChEBI" id="CHEBI:15378"/>
        <dbReference type="ChEBI" id="CHEBI:33019"/>
        <dbReference type="ChEBI" id="CHEBI:63224"/>
        <dbReference type="ChEBI" id="CHEBI:77896"/>
        <dbReference type="EC" id="3.6.1.55"/>
    </reaction>
</comment>
<evidence type="ECO:0000256" key="12">
    <source>
        <dbReference type="RuleBase" id="RU003476"/>
    </source>
</evidence>
<evidence type="ECO:0000313" key="15">
    <source>
        <dbReference type="Proteomes" id="UP000245283"/>
    </source>
</evidence>
<organism evidence="14 15">
    <name type="scientific">Ancrocorticia populi</name>
    <dbReference type="NCBI Taxonomy" id="2175228"/>
    <lineage>
        <taxon>Bacteria</taxon>
        <taxon>Bacillati</taxon>
        <taxon>Actinomycetota</taxon>
        <taxon>Actinomycetes</taxon>
        <taxon>Actinomycetales</taxon>
        <taxon>Actinomycetaceae</taxon>
        <taxon>Ancrocorticia</taxon>
    </lineage>
</organism>
<comment type="similarity">
    <text evidence="2 12">Belongs to the Nudix hydrolase family.</text>
</comment>
<keyword evidence="6" id="KW-0227">DNA damage</keyword>
<name>A0A2V1K4T4_9ACTO</name>
<keyword evidence="5" id="KW-0479">Metal-binding</keyword>
<dbReference type="PANTHER" id="PTHR47707:SF1">
    <property type="entry name" value="NUDIX HYDROLASE FAMILY PROTEIN"/>
    <property type="match status" value="1"/>
</dbReference>
<evidence type="ECO:0000259" key="13">
    <source>
        <dbReference type="PROSITE" id="PS51462"/>
    </source>
</evidence>
<dbReference type="GO" id="GO:0046872">
    <property type="term" value="F:metal ion binding"/>
    <property type="evidence" value="ECO:0007669"/>
    <property type="project" value="UniProtKB-KW"/>
</dbReference>
<evidence type="ECO:0000256" key="9">
    <source>
        <dbReference type="ARBA" id="ARBA00023204"/>
    </source>
</evidence>
<evidence type="ECO:0000256" key="4">
    <source>
        <dbReference type="ARBA" id="ARBA00022705"/>
    </source>
</evidence>
<dbReference type="InterPro" id="IPR020476">
    <property type="entry name" value="Nudix_hydrolase"/>
</dbReference>
<dbReference type="GO" id="GO:0035539">
    <property type="term" value="F:8-oxo-7,8-dihydrodeoxyguanosine triphosphate pyrophosphatase activity"/>
    <property type="evidence" value="ECO:0007669"/>
    <property type="project" value="UniProtKB-EC"/>
</dbReference>
<sequence length="149" mass="15940">MAVFVVGAAIVDSLTNPTQLLAAQRSYPDALAGQWEFPGGKVEPGEVPEEALHREIREELGAALILGPRILAPATGLASITTSAGTSGDWSIPVGRMRVWLAEISPESPAPSARSSHRELRWVPRDSIAALPWLTGDLQIIPKLLARFS</sequence>
<dbReference type="PROSITE" id="PS51462">
    <property type="entry name" value="NUDIX"/>
    <property type="match status" value="1"/>
</dbReference>
<gene>
    <name evidence="14" type="ORF">DD236_08870</name>
</gene>
<feature type="domain" description="Nudix hydrolase" evidence="13">
    <location>
        <begin position="1"/>
        <end position="146"/>
    </location>
</feature>
<dbReference type="Gene3D" id="3.90.79.10">
    <property type="entry name" value="Nucleoside Triphosphate Pyrophosphohydrolase"/>
    <property type="match status" value="1"/>
</dbReference>
<dbReference type="EMBL" id="QETB01000004">
    <property type="protein sequence ID" value="PWF26283.1"/>
    <property type="molecule type" value="Genomic_DNA"/>
</dbReference>
<accession>A0A2V1K4T4</accession>
<keyword evidence="4" id="KW-0235">DNA replication</keyword>
<reference evidence="15" key="1">
    <citation type="submission" date="2018-05" db="EMBL/GenBank/DDBJ databases">
        <authorList>
            <person name="Li Y."/>
        </authorList>
    </citation>
    <scope>NUCLEOTIDE SEQUENCE [LARGE SCALE GENOMIC DNA]</scope>
    <source>
        <strain evidence="15">sk1b4</strain>
    </source>
</reference>
<evidence type="ECO:0000256" key="5">
    <source>
        <dbReference type="ARBA" id="ARBA00022723"/>
    </source>
</evidence>
<evidence type="ECO:0000256" key="8">
    <source>
        <dbReference type="ARBA" id="ARBA00022842"/>
    </source>
</evidence>
<evidence type="ECO:0000256" key="11">
    <source>
        <dbReference type="ARBA" id="ARBA00038905"/>
    </source>
</evidence>
<dbReference type="Proteomes" id="UP000245283">
    <property type="component" value="Unassembled WGS sequence"/>
</dbReference>
<proteinExistence type="inferred from homology"/>
<keyword evidence="3" id="KW-0515">Mutator protein</keyword>
<evidence type="ECO:0000256" key="1">
    <source>
        <dbReference type="ARBA" id="ARBA00001946"/>
    </source>
</evidence>
<dbReference type="InterPro" id="IPR047127">
    <property type="entry name" value="MutT-like"/>
</dbReference>
<dbReference type="GO" id="GO:0006281">
    <property type="term" value="P:DNA repair"/>
    <property type="evidence" value="ECO:0007669"/>
    <property type="project" value="UniProtKB-KW"/>
</dbReference>
<dbReference type="OrthoDB" id="9804442at2"/>
<dbReference type="InterPro" id="IPR000086">
    <property type="entry name" value="NUDIX_hydrolase_dom"/>
</dbReference>
<dbReference type="InterPro" id="IPR015797">
    <property type="entry name" value="NUDIX_hydrolase-like_dom_sf"/>
</dbReference>
<evidence type="ECO:0000313" key="14">
    <source>
        <dbReference type="EMBL" id="PWF26283.1"/>
    </source>
</evidence>
<keyword evidence="9" id="KW-0234">DNA repair</keyword>
<dbReference type="CDD" id="cd03425">
    <property type="entry name" value="NUDIX_MutT_NudA_like"/>
    <property type="match status" value="1"/>
</dbReference>
<keyword evidence="7 12" id="KW-0378">Hydrolase</keyword>
<dbReference type="PRINTS" id="PR00502">
    <property type="entry name" value="NUDIXFAMILY"/>
</dbReference>
<evidence type="ECO:0000256" key="2">
    <source>
        <dbReference type="ARBA" id="ARBA00005582"/>
    </source>
</evidence>
<comment type="cofactor">
    <cofactor evidence="1">
        <name>Mg(2+)</name>
        <dbReference type="ChEBI" id="CHEBI:18420"/>
    </cofactor>
</comment>
<dbReference type="EC" id="3.6.1.55" evidence="11"/>
<evidence type="ECO:0000256" key="7">
    <source>
        <dbReference type="ARBA" id="ARBA00022801"/>
    </source>
</evidence>
<keyword evidence="15" id="KW-1185">Reference proteome</keyword>
<dbReference type="AlphaFoldDB" id="A0A2V1K4T4"/>
<dbReference type="Pfam" id="PF00293">
    <property type="entry name" value="NUDIX"/>
    <property type="match status" value="1"/>
</dbReference>
<keyword evidence="8" id="KW-0460">Magnesium</keyword>
<dbReference type="GO" id="GO:0008413">
    <property type="term" value="F:8-oxo-7,8-dihydroguanosine triphosphate pyrophosphatase activity"/>
    <property type="evidence" value="ECO:0007669"/>
    <property type="project" value="TreeGrafter"/>
</dbReference>
<evidence type="ECO:0000256" key="10">
    <source>
        <dbReference type="ARBA" id="ARBA00035861"/>
    </source>
</evidence>
<evidence type="ECO:0000256" key="6">
    <source>
        <dbReference type="ARBA" id="ARBA00022763"/>
    </source>
</evidence>
<protein>
    <recommendedName>
        <fullName evidence="11">8-oxo-dGTP diphosphatase</fullName>
        <ecNumber evidence="11">3.6.1.55</ecNumber>
    </recommendedName>
</protein>
<dbReference type="PANTHER" id="PTHR47707">
    <property type="entry name" value="8-OXO-DGTP DIPHOSPHATASE"/>
    <property type="match status" value="1"/>
</dbReference>
<dbReference type="GO" id="GO:0006260">
    <property type="term" value="P:DNA replication"/>
    <property type="evidence" value="ECO:0007669"/>
    <property type="project" value="UniProtKB-KW"/>
</dbReference>
<dbReference type="GO" id="GO:0044715">
    <property type="term" value="F:8-oxo-dGDP phosphatase activity"/>
    <property type="evidence" value="ECO:0007669"/>
    <property type="project" value="TreeGrafter"/>
</dbReference>
<dbReference type="PROSITE" id="PS00893">
    <property type="entry name" value="NUDIX_BOX"/>
    <property type="match status" value="1"/>
</dbReference>
<evidence type="ECO:0000256" key="3">
    <source>
        <dbReference type="ARBA" id="ARBA00022457"/>
    </source>
</evidence>
<dbReference type="SUPFAM" id="SSF55811">
    <property type="entry name" value="Nudix"/>
    <property type="match status" value="1"/>
</dbReference>
<comment type="caution">
    <text evidence="14">The sequence shown here is derived from an EMBL/GenBank/DDBJ whole genome shotgun (WGS) entry which is preliminary data.</text>
</comment>